<dbReference type="PROSITE" id="PS51704">
    <property type="entry name" value="GP_PDE"/>
    <property type="match status" value="1"/>
</dbReference>
<dbReference type="Pfam" id="PF03009">
    <property type="entry name" value="GDPD"/>
    <property type="match status" value="1"/>
</dbReference>
<keyword evidence="3" id="KW-1185">Reference proteome</keyword>
<proteinExistence type="predicted"/>
<dbReference type="SUPFAM" id="SSF51695">
    <property type="entry name" value="PLC-like phosphodiesterases"/>
    <property type="match status" value="1"/>
</dbReference>
<dbReference type="EC" id="3.1.4.-" evidence="2"/>
<evidence type="ECO:0000259" key="1">
    <source>
        <dbReference type="PROSITE" id="PS51704"/>
    </source>
</evidence>
<dbReference type="CDD" id="cd08565">
    <property type="entry name" value="GDPD_pAtGDE_like"/>
    <property type="match status" value="1"/>
</dbReference>
<reference evidence="3" key="1">
    <citation type="journal article" date="2019" name="Int. J. Syst. Evol. Microbiol.">
        <title>The Global Catalogue of Microorganisms (GCM) 10K type strain sequencing project: providing services to taxonomists for standard genome sequencing and annotation.</title>
        <authorList>
            <consortium name="The Broad Institute Genomics Platform"/>
            <consortium name="The Broad Institute Genome Sequencing Center for Infectious Disease"/>
            <person name="Wu L."/>
            <person name="Ma J."/>
        </authorList>
    </citation>
    <scope>NUCLEOTIDE SEQUENCE [LARGE SCALE GENOMIC DNA]</scope>
    <source>
        <strain evidence="3">CCUG 59129</strain>
    </source>
</reference>
<dbReference type="PANTHER" id="PTHR46211:SF14">
    <property type="entry name" value="GLYCEROPHOSPHODIESTER PHOSPHODIESTERASE"/>
    <property type="match status" value="1"/>
</dbReference>
<protein>
    <submittedName>
        <fullName evidence="2">Glycerophosphodiester phosphodiesterase family protein</fullName>
        <ecNumber evidence="2">3.1.4.-</ecNumber>
    </submittedName>
</protein>
<evidence type="ECO:0000313" key="2">
    <source>
        <dbReference type="EMBL" id="MFD0959921.1"/>
    </source>
</evidence>
<feature type="domain" description="GP-PDE" evidence="1">
    <location>
        <begin position="11"/>
        <end position="249"/>
    </location>
</feature>
<gene>
    <name evidence="2" type="ORF">ACFQ2I_11005</name>
</gene>
<accession>A0ABW3HQY4</accession>
<dbReference type="InterPro" id="IPR030395">
    <property type="entry name" value="GP_PDE_dom"/>
</dbReference>
<dbReference type="Proteomes" id="UP001596989">
    <property type="component" value="Unassembled WGS sequence"/>
</dbReference>
<dbReference type="InterPro" id="IPR017946">
    <property type="entry name" value="PLC-like_Pdiesterase_TIM-brl"/>
</dbReference>
<keyword evidence="2" id="KW-0378">Hydrolase</keyword>
<dbReference type="EMBL" id="JBHTJZ010000011">
    <property type="protein sequence ID" value="MFD0959921.1"/>
    <property type="molecule type" value="Genomic_DNA"/>
</dbReference>
<dbReference type="GO" id="GO:0016787">
    <property type="term" value="F:hydrolase activity"/>
    <property type="evidence" value="ECO:0007669"/>
    <property type="project" value="UniProtKB-KW"/>
</dbReference>
<dbReference type="RefSeq" id="WP_377564212.1">
    <property type="nucleotide sequence ID" value="NZ_JBHTJZ010000011.1"/>
</dbReference>
<evidence type="ECO:0000313" key="3">
    <source>
        <dbReference type="Proteomes" id="UP001596989"/>
    </source>
</evidence>
<organism evidence="2 3">
    <name type="scientific">Paenibacillus chungangensis</name>
    <dbReference type="NCBI Taxonomy" id="696535"/>
    <lineage>
        <taxon>Bacteria</taxon>
        <taxon>Bacillati</taxon>
        <taxon>Bacillota</taxon>
        <taxon>Bacilli</taxon>
        <taxon>Bacillales</taxon>
        <taxon>Paenibacillaceae</taxon>
        <taxon>Paenibacillus</taxon>
    </lineage>
</organism>
<name>A0ABW3HQY4_9BACL</name>
<dbReference type="PANTHER" id="PTHR46211">
    <property type="entry name" value="GLYCEROPHOSPHORYL DIESTER PHOSPHODIESTERASE"/>
    <property type="match status" value="1"/>
</dbReference>
<sequence length="267" mass="29406">MIERLLQDPSIVVSGHRGYKSAYPENTLLAFEKALELGVHMLEFDLRLSQDKVLMIIHDETVDRTTDGSGPVSSFTSEELRGLDAGSWFGGEFAGLRIPEFSELCELIAPWPELLLNVEIKPAPDAEAAADAAVAMLKNYGYLDRCVFTSFDANIIAHLHDQYGVKTQGFPGEAMFNFVPGEHGTYSKMWAAGISMKQLTPSLADELRHLGLLAWCYCPDDDRQVYYALSCGVTMMTCNHPVPALEIGRLLDSRLQLSGLGRTGGTE</sequence>
<comment type="caution">
    <text evidence="2">The sequence shown here is derived from an EMBL/GenBank/DDBJ whole genome shotgun (WGS) entry which is preliminary data.</text>
</comment>
<dbReference type="Gene3D" id="3.20.20.190">
    <property type="entry name" value="Phosphatidylinositol (PI) phosphodiesterase"/>
    <property type="match status" value="1"/>
</dbReference>